<keyword evidence="8" id="KW-1185">Reference proteome</keyword>
<dbReference type="SUPFAM" id="SSF48498">
    <property type="entry name" value="Tetracyclin repressor-like, C-terminal domain"/>
    <property type="match status" value="1"/>
</dbReference>
<evidence type="ECO:0000313" key="8">
    <source>
        <dbReference type="Proteomes" id="UP000037395"/>
    </source>
</evidence>
<reference evidence="6 9" key="1">
    <citation type="journal article" date="2014" name="Int. J. Syst. Evol. Microbiol.">
        <title>Complete genome sequence of Corynebacterium casei LMG S-19264T (=DSM 44701T), isolated from a smear-ripened cheese.</title>
        <authorList>
            <consortium name="US DOE Joint Genome Institute (JGI-PGF)"/>
            <person name="Walter F."/>
            <person name="Albersmeier A."/>
            <person name="Kalinowski J."/>
            <person name="Ruckert C."/>
        </authorList>
    </citation>
    <scope>NUCLEOTIDE SEQUENCE [LARGE SCALE GENOMIC DNA]</scope>
    <source>
        <strain evidence="6 9">JCM 4434</strain>
    </source>
</reference>
<dbReference type="GO" id="GO:0003700">
    <property type="term" value="F:DNA-binding transcription factor activity"/>
    <property type="evidence" value="ECO:0007669"/>
    <property type="project" value="TreeGrafter"/>
</dbReference>
<evidence type="ECO:0000259" key="5">
    <source>
        <dbReference type="PROSITE" id="PS50977"/>
    </source>
</evidence>
<evidence type="ECO:0000256" key="3">
    <source>
        <dbReference type="ARBA" id="ARBA00023163"/>
    </source>
</evidence>
<evidence type="ECO:0000313" key="6">
    <source>
        <dbReference type="EMBL" id="GGU61779.1"/>
    </source>
</evidence>
<dbReference type="InterPro" id="IPR036271">
    <property type="entry name" value="Tet_transcr_reg_TetR-rel_C_sf"/>
</dbReference>
<keyword evidence="3" id="KW-0804">Transcription</keyword>
<dbReference type="InterPro" id="IPR009057">
    <property type="entry name" value="Homeodomain-like_sf"/>
</dbReference>
<feature type="domain" description="HTH tetR-type" evidence="5">
    <location>
        <begin position="8"/>
        <end position="68"/>
    </location>
</feature>
<dbReference type="EMBL" id="JPRF03000032">
    <property type="protein sequence ID" value="OEV35573.1"/>
    <property type="molecule type" value="Genomic_DNA"/>
</dbReference>
<dbReference type="InterPro" id="IPR050109">
    <property type="entry name" value="HTH-type_TetR-like_transc_reg"/>
</dbReference>
<evidence type="ECO:0000256" key="1">
    <source>
        <dbReference type="ARBA" id="ARBA00023015"/>
    </source>
</evidence>
<name>A0A1E7N547_KITAU</name>
<dbReference type="Gene3D" id="1.10.357.10">
    <property type="entry name" value="Tetracycline Repressor, domain 2"/>
    <property type="match status" value="1"/>
</dbReference>
<sequence length="227" mass="24184">MAKQERARRTREKVLTAAAEVFAVQGYASTTLNTVAERIGMTKGALYGHFPSKRSLARALIDESRHTWTSLHAAYDIPGADAAEVLQGVVVGFTDRLRSDVRLRAALRLAVDHPDLAPARCDVLAEMHDALTDLVRRAQRDSGFPDHCPPLVAELLLTVIRGLLTTAEGTADNTTPDNSTADCGGAANTVAANSPADNSLAPRSGEPLWRLLFTALSADPAPTPALP</sequence>
<dbReference type="Proteomes" id="UP000037395">
    <property type="component" value="Unassembled WGS sequence"/>
</dbReference>
<dbReference type="PRINTS" id="PR00455">
    <property type="entry name" value="HTHTETR"/>
</dbReference>
<dbReference type="SUPFAM" id="SSF46689">
    <property type="entry name" value="Homeodomain-like"/>
    <property type="match status" value="1"/>
</dbReference>
<evidence type="ECO:0000256" key="4">
    <source>
        <dbReference type="PROSITE-ProRule" id="PRU00335"/>
    </source>
</evidence>
<reference evidence="6" key="5">
    <citation type="submission" date="2020-09" db="EMBL/GenBank/DDBJ databases">
        <authorList>
            <person name="Sun Q."/>
            <person name="Ohkuma M."/>
        </authorList>
    </citation>
    <scope>NUCLEOTIDE SEQUENCE</scope>
    <source>
        <strain evidence="6">JCM 4434</strain>
    </source>
</reference>
<evidence type="ECO:0000256" key="2">
    <source>
        <dbReference type="ARBA" id="ARBA00023125"/>
    </source>
</evidence>
<dbReference type="GO" id="GO:0000976">
    <property type="term" value="F:transcription cis-regulatory region binding"/>
    <property type="evidence" value="ECO:0007669"/>
    <property type="project" value="TreeGrafter"/>
</dbReference>
<dbReference type="PROSITE" id="PS50977">
    <property type="entry name" value="HTH_TETR_2"/>
    <property type="match status" value="1"/>
</dbReference>
<dbReference type="RefSeq" id="WP_050366826.1">
    <property type="nucleotide sequence ID" value="NZ_BMUB01000002.1"/>
</dbReference>
<protein>
    <submittedName>
        <fullName evidence="6">TetR family transcriptional regulator</fullName>
    </submittedName>
</protein>
<feature type="DNA-binding region" description="H-T-H motif" evidence="4">
    <location>
        <begin position="31"/>
        <end position="50"/>
    </location>
</feature>
<proteinExistence type="predicted"/>
<organism evidence="7 8">
    <name type="scientific">Kitasatospora aureofaciens</name>
    <name type="common">Streptomyces aureofaciens</name>
    <dbReference type="NCBI Taxonomy" id="1894"/>
    <lineage>
        <taxon>Bacteria</taxon>
        <taxon>Bacillati</taxon>
        <taxon>Actinomycetota</taxon>
        <taxon>Actinomycetes</taxon>
        <taxon>Kitasatosporales</taxon>
        <taxon>Streptomycetaceae</taxon>
        <taxon>Kitasatospora</taxon>
    </lineage>
</organism>
<keyword evidence="1" id="KW-0805">Transcription regulation</keyword>
<dbReference type="Proteomes" id="UP000610124">
    <property type="component" value="Unassembled WGS sequence"/>
</dbReference>
<keyword evidence="2 4" id="KW-0238">DNA-binding</keyword>
<comment type="caution">
    <text evidence="7">The sequence shown here is derived from an EMBL/GenBank/DDBJ whole genome shotgun (WGS) entry which is preliminary data.</text>
</comment>
<evidence type="ECO:0000313" key="7">
    <source>
        <dbReference type="EMBL" id="OEV35573.1"/>
    </source>
</evidence>
<dbReference type="EMBL" id="BMUB01000002">
    <property type="protein sequence ID" value="GGU61779.1"/>
    <property type="molecule type" value="Genomic_DNA"/>
</dbReference>
<accession>A0A8H9HGL1</accession>
<dbReference type="InterPro" id="IPR001647">
    <property type="entry name" value="HTH_TetR"/>
</dbReference>
<reference evidence="7" key="4">
    <citation type="submission" date="2016-08" db="EMBL/GenBank/DDBJ databases">
        <title>Sequencing, Assembly and Comparative Genomics of S. aureofaciens ATCC 10762.</title>
        <authorList>
            <person name="Gradnigo J.S."/>
            <person name="Johnson N."/>
            <person name="Somerville G.A."/>
        </authorList>
    </citation>
    <scope>NUCLEOTIDE SEQUENCE [LARGE SCALE GENOMIC DNA]</scope>
    <source>
        <strain evidence="7">ATCC 10762</strain>
    </source>
</reference>
<dbReference type="GeneID" id="97484236"/>
<dbReference type="Pfam" id="PF00440">
    <property type="entry name" value="TetR_N"/>
    <property type="match status" value="1"/>
</dbReference>
<dbReference type="AlphaFoldDB" id="A0A1E7N547"/>
<reference evidence="8" key="3">
    <citation type="submission" date="2016-08" db="EMBL/GenBank/DDBJ databases">
        <title>Sequencing, assembly and comparative genomics of S. aureofaciens ATCC 10762.</title>
        <authorList>
            <person name="Gradnigo J.S."/>
            <person name="Johnson N."/>
            <person name="Somerville G.A."/>
        </authorList>
    </citation>
    <scope>NUCLEOTIDE SEQUENCE [LARGE SCALE GENOMIC DNA]</scope>
    <source>
        <strain evidence="8">ATCC 10762 / DSM 40127 / CCM 3239 / JCM 4008 / LMG 5968 / NBRC 12843 / NCIMB 8234 / A-377</strain>
    </source>
</reference>
<dbReference type="PANTHER" id="PTHR30055:SF234">
    <property type="entry name" value="HTH-TYPE TRANSCRIPTIONAL REGULATOR BETI"/>
    <property type="match status" value="1"/>
</dbReference>
<gene>
    <name evidence="6" type="primary">mmyR</name>
    <name evidence="6" type="ORF">GCM10010502_10690</name>
    <name evidence="7" type="ORF">HS99_0006530</name>
</gene>
<reference evidence="7 8" key="2">
    <citation type="submission" date="2014-07" db="EMBL/GenBank/DDBJ databases">
        <authorList>
            <person name="Zhang J.E."/>
            <person name="Yang H."/>
            <person name="Guo J."/>
            <person name="Deng Z."/>
            <person name="Luo H."/>
            <person name="Luo M."/>
            <person name="Zhao B."/>
        </authorList>
    </citation>
    <scope>NUCLEOTIDE SEQUENCE [LARGE SCALE GENOMIC DNA]</scope>
    <source>
        <strain evidence="7">ATCC 10762</strain>
        <strain evidence="8">ATCC 10762 / DSM 40127 / CCM 3239 / JCM 4008 / LMG 5968 / NBRC 12843 / NCIMB 8234 / A-377</strain>
    </source>
</reference>
<evidence type="ECO:0000313" key="9">
    <source>
        <dbReference type="Proteomes" id="UP000610124"/>
    </source>
</evidence>
<accession>A0A1E7N547</accession>
<dbReference type="PANTHER" id="PTHR30055">
    <property type="entry name" value="HTH-TYPE TRANSCRIPTIONAL REGULATOR RUTR"/>
    <property type="match status" value="1"/>
</dbReference>